<dbReference type="Gene3D" id="3.30.420.10">
    <property type="entry name" value="Ribonuclease H-like superfamily/Ribonuclease H"/>
    <property type="match status" value="1"/>
</dbReference>
<dbReference type="Proteomes" id="UP000003330">
    <property type="component" value="Unassembled WGS sequence"/>
</dbReference>
<evidence type="ECO:0000256" key="3">
    <source>
        <dbReference type="ARBA" id="ARBA00004065"/>
    </source>
</evidence>
<evidence type="ECO:0000256" key="6">
    <source>
        <dbReference type="ARBA" id="ARBA00012180"/>
    </source>
</evidence>
<feature type="binding site" evidence="14 15">
    <location>
        <position position="172"/>
    </location>
    <ligand>
        <name>a divalent metal cation</name>
        <dbReference type="ChEBI" id="CHEBI:60240"/>
    </ligand>
</feature>
<dbReference type="GO" id="GO:0006298">
    <property type="term" value="P:mismatch repair"/>
    <property type="evidence" value="ECO:0007669"/>
    <property type="project" value="TreeGrafter"/>
</dbReference>
<evidence type="ECO:0000256" key="5">
    <source>
        <dbReference type="ARBA" id="ARBA00007383"/>
    </source>
</evidence>
<evidence type="ECO:0000256" key="16">
    <source>
        <dbReference type="RuleBase" id="RU003515"/>
    </source>
</evidence>
<keyword evidence="9 14" id="KW-0540">Nuclease</keyword>
<evidence type="ECO:0000256" key="12">
    <source>
        <dbReference type="ARBA" id="ARBA00022801"/>
    </source>
</evidence>
<dbReference type="InterPro" id="IPR001352">
    <property type="entry name" value="RNase_HII/HIII"/>
</dbReference>
<evidence type="ECO:0000256" key="15">
    <source>
        <dbReference type="PROSITE-ProRule" id="PRU01319"/>
    </source>
</evidence>
<name>G5K364_9STRE</name>
<comment type="function">
    <text evidence="3 14 16">Endonuclease that specifically degrades the RNA of RNA-DNA hybrids.</text>
</comment>
<dbReference type="EC" id="3.1.26.4" evidence="6 14"/>
<proteinExistence type="inferred from homology"/>
<dbReference type="PANTHER" id="PTHR10954">
    <property type="entry name" value="RIBONUCLEASE H2 SUBUNIT A"/>
    <property type="match status" value="1"/>
</dbReference>
<evidence type="ECO:0000256" key="2">
    <source>
        <dbReference type="ARBA" id="ARBA00001946"/>
    </source>
</evidence>
<comment type="subcellular location">
    <subcellularLocation>
        <location evidence="4 14">Cytoplasm</location>
    </subcellularLocation>
</comment>
<dbReference type="PROSITE" id="PS51975">
    <property type="entry name" value="RNASE_H_2"/>
    <property type="match status" value="1"/>
</dbReference>
<dbReference type="GO" id="GO:0030145">
    <property type="term" value="F:manganese ion binding"/>
    <property type="evidence" value="ECO:0007669"/>
    <property type="project" value="UniProtKB-UniRule"/>
</dbReference>
<comment type="catalytic activity">
    <reaction evidence="1 14 15 16">
        <text>Endonucleolytic cleavage to 5'-phosphomonoester.</text>
        <dbReference type="EC" id="3.1.26.4"/>
    </reaction>
</comment>
<evidence type="ECO:0000313" key="19">
    <source>
        <dbReference type="Proteomes" id="UP000003330"/>
    </source>
</evidence>
<dbReference type="GO" id="GO:0043137">
    <property type="term" value="P:DNA replication, removal of RNA primer"/>
    <property type="evidence" value="ECO:0007669"/>
    <property type="project" value="TreeGrafter"/>
</dbReference>
<dbReference type="HAMAP" id="MF_00052_B">
    <property type="entry name" value="RNase_HII_B"/>
    <property type="match status" value="1"/>
</dbReference>
<dbReference type="GO" id="GO:0004523">
    <property type="term" value="F:RNA-DNA hybrid ribonuclease activity"/>
    <property type="evidence" value="ECO:0007669"/>
    <property type="project" value="UniProtKB-UniRule"/>
</dbReference>
<dbReference type="InterPro" id="IPR036397">
    <property type="entry name" value="RNaseH_sf"/>
</dbReference>
<dbReference type="NCBIfam" id="NF000595">
    <property type="entry name" value="PRK00015.1-3"/>
    <property type="match status" value="1"/>
</dbReference>
<evidence type="ECO:0000313" key="18">
    <source>
        <dbReference type="EMBL" id="EHI69700.1"/>
    </source>
</evidence>
<dbReference type="InterPro" id="IPR022898">
    <property type="entry name" value="RNase_HII"/>
</dbReference>
<comment type="cofactor">
    <cofactor evidence="2">
        <name>Mg(2+)</name>
        <dbReference type="ChEBI" id="CHEBI:18420"/>
    </cofactor>
</comment>
<evidence type="ECO:0000256" key="1">
    <source>
        <dbReference type="ARBA" id="ARBA00000077"/>
    </source>
</evidence>
<comment type="similarity">
    <text evidence="5 14 16">Belongs to the RNase HII family.</text>
</comment>
<evidence type="ECO:0000256" key="8">
    <source>
        <dbReference type="ARBA" id="ARBA00022490"/>
    </source>
</evidence>
<dbReference type="InterPro" id="IPR024567">
    <property type="entry name" value="RNase_HII/HIII_dom"/>
</dbReference>
<evidence type="ECO:0000256" key="9">
    <source>
        <dbReference type="ARBA" id="ARBA00022722"/>
    </source>
</evidence>
<dbReference type="EMBL" id="AEUX02000006">
    <property type="protein sequence ID" value="EHI69700.1"/>
    <property type="molecule type" value="Genomic_DNA"/>
</dbReference>
<dbReference type="AlphaFoldDB" id="G5K364"/>
<dbReference type="GO" id="GO:0005737">
    <property type="term" value="C:cytoplasm"/>
    <property type="evidence" value="ECO:0007669"/>
    <property type="project" value="UniProtKB-SubCell"/>
</dbReference>
<comment type="caution">
    <text evidence="18">The sequence shown here is derived from an EMBL/GenBank/DDBJ whole genome shotgun (WGS) entry which is preliminary data.</text>
</comment>
<gene>
    <name evidence="14 18" type="primary">rnhB</name>
    <name evidence="18" type="ORF">STRIC_1232</name>
</gene>
<keyword evidence="12 14" id="KW-0378">Hydrolase</keyword>
<evidence type="ECO:0000256" key="13">
    <source>
        <dbReference type="ARBA" id="ARBA00023211"/>
    </source>
</evidence>
<accession>G5K364</accession>
<dbReference type="GO" id="GO:0003723">
    <property type="term" value="F:RNA binding"/>
    <property type="evidence" value="ECO:0007669"/>
    <property type="project" value="UniProtKB-UniRule"/>
</dbReference>
<keyword evidence="13 14" id="KW-0464">Manganese</keyword>
<sequence>MTTSIAEVKKLLKGISSLSDPLFDTLASDSRIGVQKALKARQKAIQAQVDEDLRLEGMLIYERELYKQGFKAIAGIDEVGRGPLAGPVVAVCVVLPKNCKIRYLNDSKKIAKSKHQTVYHSIQKEALAIGLGIVDSQSIDRINIYEATKLAMIAAIKDLKGQITQADYLLIDAMTLDIPIPQQSIIKGDANSLSIAAASIVAKVTRDRLMTEYDALFPGYGFAKNAGYGTKEHLTALTKLGISPIHRRSFEPIKSMID</sequence>
<comment type="cofactor">
    <cofactor evidence="14 15">
        <name>Mn(2+)</name>
        <dbReference type="ChEBI" id="CHEBI:29035"/>
    </cofactor>
    <cofactor evidence="14 15">
        <name>Mg(2+)</name>
        <dbReference type="ChEBI" id="CHEBI:18420"/>
    </cofactor>
    <text evidence="14 15">Manganese or magnesium. Binds 1 divalent metal ion per monomer in the absence of substrate. May bind a second metal ion after substrate binding.</text>
</comment>
<protein>
    <recommendedName>
        <fullName evidence="7 14">Ribonuclease HII</fullName>
        <shortName evidence="14">RNase HII</shortName>
        <ecNumber evidence="6 14">3.1.26.4</ecNumber>
    </recommendedName>
</protein>
<dbReference type="PANTHER" id="PTHR10954:SF18">
    <property type="entry name" value="RIBONUCLEASE HII"/>
    <property type="match status" value="1"/>
</dbReference>
<dbReference type="GO" id="GO:0032299">
    <property type="term" value="C:ribonuclease H2 complex"/>
    <property type="evidence" value="ECO:0007669"/>
    <property type="project" value="TreeGrafter"/>
</dbReference>
<evidence type="ECO:0000256" key="11">
    <source>
        <dbReference type="ARBA" id="ARBA00022759"/>
    </source>
</evidence>
<feature type="domain" description="RNase H type-2" evidence="17">
    <location>
        <begin position="71"/>
        <end position="258"/>
    </location>
</feature>
<reference evidence="18 19" key="1">
    <citation type="journal article" date="2014" name="Int. J. Syst. Evol. Microbiol.">
        <title>Phylogenomics and the dynamic genome evolution of the genus Streptococcus.</title>
        <authorList>
            <consortium name="The Broad Institute Genome Sequencing Platform"/>
            <person name="Richards V.P."/>
            <person name="Palmer S.R."/>
            <person name="Pavinski Bitar P.D."/>
            <person name="Qin X."/>
            <person name="Weinstock G.M."/>
            <person name="Highlander S.K."/>
            <person name="Town C.D."/>
            <person name="Burne R.A."/>
            <person name="Stanhope M.J."/>
        </authorList>
    </citation>
    <scope>NUCLEOTIDE SEQUENCE [LARGE SCALE GENOMIC DNA]</scope>
    <source>
        <strain evidence="18 19">707-05</strain>
    </source>
</reference>
<dbReference type="OrthoDB" id="9803420at2"/>
<dbReference type="eggNOG" id="COG0164">
    <property type="taxonomic scope" value="Bacteria"/>
</dbReference>
<dbReference type="SUPFAM" id="SSF53098">
    <property type="entry name" value="Ribonuclease H-like"/>
    <property type="match status" value="1"/>
</dbReference>
<keyword evidence="8 14" id="KW-0963">Cytoplasm</keyword>
<dbReference type="Pfam" id="PF01351">
    <property type="entry name" value="RNase_HII"/>
    <property type="match status" value="1"/>
</dbReference>
<dbReference type="STRING" id="764299.STRIC_1232"/>
<dbReference type="CDD" id="cd07182">
    <property type="entry name" value="RNase_HII_bacteria_HII_like"/>
    <property type="match status" value="1"/>
</dbReference>
<feature type="binding site" evidence="14 15">
    <location>
        <position position="78"/>
    </location>
    <ligand>
        <name>a divalent metal cation</name>
        <dbReference type="ChEBI" id="CHEBI:60240"/>
    </ligand>
</feature>
<evidence type="ECO:0000256" key="7">
    <source>
        <dbReference type="ARBA" id="ARBA00019179"/>
    </source>
</evidence>
<keyword evidence="11 14" id="KW-0255">Endonuclease</keyword>
<feature type="binding site" evidence="14 15">
    <location>
        <position position="77"/>
    </location>
    <ligand>
        <name>a divalent metal cation</name>
        <dbReference type="ChEBI" id="CHEBI:60240"/>
    </ligand>
</feature>
<dbReference type="FunFam" id="3.30.420.10:FF:000006">
    <property type="entry name" value="Ribonuclease HII"/>
    <property type="match status" value="1"/>
</dbReference>
<dbReference type="InterPro" id="IPR012337">
    <property type="entry name" value="RNaseH-like_sf"/>
</dbReference>
<keyword evidence="10 14" id="KW-0479">Metal-binding</keyword>
<dbReference type="NCBIfam" id="NF000594">
    <property type="entry name" value="PRK00015.1-1"/>
    <property type="match status" value="1"/>
</dbReference>
<keyword evidence="19" id="KW-1185">Reference proteome</keyword>
<evidence type="ECO:0000256" key="4">
    <source>
        <dbReference type="ARBA" id="ARBA00004496"/>
    </source>
</evidence>
<organism evidence="18 19">
    <name type="scientific">Streptococcus ictaluri 707-05</name>
    <dbReference type="NCBI Taxonomy" id="764299"/>
    <lineage>
        <taxon>Bacteria</taxon>
        <taxon>Bacillati</taxon>
        <taxon>Bacillota</taxon>
        <taxon>Bacilli</taxon>
        <taxon>Lactobacillales</taxon>
        <taxon>Streptococcaceae</taxon>
        <taxon>Streptococcus</taxon>
    </lineage>
</organism>
<dbReference type="RefSeq" id="WP_008089191.1">
    <property type="nucleotide sequence ID" value="NZ_AEUX02000006.1"/>
</dbReference>
<evidence type="ECO:0000259" key="17">
    <source>
        <dbReference type="PROSITE" id="PS51975"/>
    </source>
</evidence>
<evidence type="ECO:0000256" key="10">
    <source>
        <dbReference type="ARBA" id="ARBA00022723"/>
    </source>
</evidence>
<evidence type="ECO:0000256" key="14">
    <source>
        <dbReference type="HAMAP-Rule" id="MF_00052"/>
    </source>
</evidence>